<dbReference type="AlphaFoldDB" id="A0A2W1D4A3"/>
<name>A0A2W1D4A3_9PLEO</name>
<evidence type="ECO:0000313" key="2">
    <source>
        <dbReference type="EMBL" id="KAF7568400.1"/>
    </source>
</evidence>
<reference evidence="3" key="3">
    <citation type="journal article" date="2022" name="bioRxiv">
        <title>A global pangenome for the wheat fungal pathogen Pyrenophora tritici-repentis and prediction of effector protein structural homology.</title>
        <authorList>
            <person name="Moolhuijzen P."/>
            <person name="See P.T."/>
            <person name="Shi G."/>
            <person name="Powell H.R."/>
            <person name="Cockram J."/>
            <person name="Jorgensen L.N."/>
            <person name="Benslimane H."/>
            <person name="Strelkov S.E."/>
            <person name="Turner J."/>
            <person name="Liu Z."/>
            <person name="Moffat C.S."/>
        </authorList>
    </citation>
    <scope>NUCLEOTIDE SEQUENCE</scope>
    <source>
        <strain evidence="3">86-124</strain>
    </source>
</reference>
<dbReference type="EMBL" id="NRDI02000046">
    <property type="protein sequence ID" value="KAI1507316.1"/>
    <property type="molecule type" value="Genomic_DNA"/>
</dbReference>
<dbReference type="EMBL" id="NQIK02000007">
    <property type="protein sequence ID" value="KAF7568400.1"/>
    <property type="molecule type" value="Genomic_DNA"/>
</dbReference>
<dbReference type="Proteomes" id="UP000249757">
    <property type="component" value="Unassembled WGS sequence"/>
</dbReference>
<organism evidence="3 4">
    <name type="scientific">Pyrenophora tritici-repentis</name>
    <dbReference type="NCBI Taxonomy" id="45151"/>
    <lineage>
        <taxon>Eukaryota</taxon>
        <taxon>Fungi</taxon>
        <taxon>Dikarya</taxon>
        <taxon>Ascomycota</taxon>
        <taxon>Pezizomycotina</taxon>
        <taxon>Dothideomycetes</taxon>
        <taxon>Pleosporomycetidae</taxon>
        <taxon>Pleosporales</taxon>
        <taxon>Pleosporineae</taxon>
        <taxon>Pleosporaceae</taxon>
        <taxon>Pyrenophora</taxon>
    </lineage>
</organism>
<proteinExistence type="predicted"/>
<reference evidence="2" key="1">
    <citation type="journal article" date="2018" name="BMC Genomics">
        <title>Comparative genomics of the wheat fungal pathogen Pyrenophora tritici-repentis reveals chromosomal variations and genome plasticity.</title>
        <authorList>
            <person name="Moolhuijzen P."/>
            <person name="See P.T."/>
            <person name="Hane J.K."/>
            <person name="Shi G."/>
            <person name="Liu Z."/>
            <person name="Oliver R.P."/>
            <person name="Moffat C.S."/>
        </authorList>
    </citation>
    <scope>NUCLEOTIDE SEQUENCE [LARGE SCALE GENOMIC DNA]</scope>
    <source>
        <strain evidence="2">M4</strain>
    </source>
</reference>
<evidence type="ECO:0000256" key="1">
    <source>
        <dbReference type="SAM" id="MobiDB-lite"/>
    </source>
</evidence>
<comment type="caution">
    <text evidence="3">The sequence shown here is derived from an EMBL/GenBank/DDBJ whole genome shotgun (WGS) entry which is preliminary data.</text>
</comment>
<protein>
    <submittedName>
        <fullName evidence="2">Protamine-P1 domain containing protein</fullName>
    </submittedName>
</protein>
<evidence type="ECO:0000313" key="4">
    <source>
        <dbReference type="Proteomes" id="UP000249757"/>
    </source>
</evidence>
<reference evidence="4" key="4">
    <citation type="journal article" date="2022" name="Microb. Genom.">
        <title>A global pangenome for the wheat fungal pathogen Pyrenophora tritici-repentis and prediction of effector protein structural homology.</title>
        <authorList>
            <person name="Moolhuijzen P.M."/>
            <person name="See P.T."/>
            <person name="Shi G."/>
            <person name="Powell H.R."/>
            <person name="Cockram J."/>
            <person name="Jorgensen L.N."/>
            <person name="Benslimane H."/>
            <person name="Strelkov S.E."/>
            <person name="Turner J."/>
            <person name="Liu Z."/>
            <person name="Moffat C.S."/>
        </authorList>
    </citation>
    <scope>NUCLEOTIDE SEQUENCE [LARGE SCALE GENOMIC DNA]</scope>
</reference>
<sequence length="91" mass="9871">MSSQSNHIEGSDANKQKVSQPVKSKKEDCAAGTSRTDATYACSDATGDVDEFYTHQADTNDKKTRIYEPVRKDYGGKAIGFAGIGSQFDDK</sequence>
<accession>A0A2W1D4A3</accession>
<gene>
    <name evidence="3" type="ORF">Ptr86124_013760</name>
    <name evidence="2" type="ORF">PtrM4_130130</name>
</gene>
<keyword evidence="4" id="KW-1185">Reference proteome</keyword>
<feature type="region of interest" description="Disordered" evidence="1">
    <location>
        <begin position="1"/>
        <end position="36"/>
    </location>
</feature>
<dbReference type="Proteomes" id="UP000245464">
    <property type="component" value="Chromosome 7"/>
</dbReference>
<evidence type="ECO:0000313" key="3">
    <source>
        <dbReference type="EMBL" id="KAI1507316.1"/>
    </source>
</evidence>
<reference evidence="3" key="2">
    <citation type="submission" date="2021-05" db="EMBL/GenBank/DDBJ databases">
        <authorList>
            <person name="Moolhuijzen P.M."/>
            <person name="Moffat C.S."/>
        </authorList>
    </citation>
    <scope>NUCLEOTIDE SEQUENCE</scope>
    <source>
        <strain evidence="3">86-124</strain>
    </source>
</reference>